<keyword evidence="4" id="KW-1185">Reference proteome</keyword>
<name>A0A4C1Z6T4_EUMVA</name>
<evidence type="ECO:0000313" key="4">
    <source>
        <dbReference type="Proteomes" id="UP000299102"/>
    </source>
</evidence>
<dbReference type="EC" id="1.2.1.84" evidence="1"/>
<sequence>MHKSHYIRIPILVASYREPAAGWIDVGNVYGPSGLLLGIALGVLHSVLAHPRCNADLVPVDMVNNLAIAAAYDVAENGINTPTIYNYSSTQKNVLKWSKEIFLH</sequence>
<protein>
    <recommendedName>
        <fullName evidence="1">Fatty acyl-CoA reductase</fullName>
        <ecNumber evidence="1">1.2.1.84</ecNumber>
    </recommendedName>
</protein>
<reference evidence="3 4" key="1">
    <citation type="journal article" date="2019" name="Commun. Biol.">
        <title>The bagworm genome reveals a unique fibroin gene that provides high tensile strength.</title>
        <authorList>
            <person name="Kono N."/>
            <person name="Nakamura H."/>
            <person name="Ohtoshi R."/>
            <person name="Tomita M."/>
            <person name="Numata K."/>
            <person name="Arakawa K."/>
        </authorList>
    </citation>
    <scope>NUCLEOTIDE SEQUENCE [LARGE SCALE GENOMIC DNA]</scope>
</reference>
<dbReference type="InterPro" id="IPR013120">
    <property type="entry name" value="FAR_NAD-bd"/>
</dbReference>
<dbReference type="GO" id="GO:0080019">
    <property type="term" value="F:alcohol-forming very long-chain fatty acyl-CoA reductase activity"/>
    <property type="evidence" value="ECO:0007669"/>
    <property type="project" value="InterPro"/>
</dbReference>
<dbReference type="OrthoDB" id="429813at2759"/>
<keyword evidence="1" id="KW-0521">NADP</keyword>
<accession>A0A4C1Z6T4</accession>
<evidence type="ECO:0000256" key="1">
    <source>
        <dbReference type="RuleBase" id="RU363097"/>
    </source>
</evidence>
<evidence type="ECO:0000313" key="3">
    <source>
        <dbReference type="EMBL" id="GBP83400.1"/>
    </source>
</evidence>
<comment type="function">
    <text evidence="1">Catalyzes the reduction of fatty acyl-CoA to fatty alcohols.</text>
</comment>
<keyword evidence="1" id="KW-0560">Oxidoreductase</keyword>
<feature type="domain" description="Thioester reductase (TE)" evidence="2">
    <location>
        <begin position="7"/>
        <end position="65"/>
    </location>
</feature>
<comment type="similarity">
    <text evidence="1">Belongs to the fatty acyl-CoA reductase family.</text>
</comment>
<organism evidence="3 4">
    <name type="scientific">Eumeta variegata</name>
    <name type="common">Bagworm moth</name>
    <name type="synonym">Eumeta japonica</name>
    <dbReference type="NCBI Taxonomy" id="151549"/>
    <lineage>
        <taxon>Eukaryota</taxon>
        <taxon>Metazoa</taxon>
        <taxon>Ecdysozoa</taxon>
        <taxon>Arthropoda</taxon>
        <taxon>Hexapoda</taxon>
        <taxon>Insecta</taxon>
        <taxon>Pterygota</taxon>
        <taxon>Neoptera</taxon>
        <taxon>Endopterygota</taxon>
        <taxon>Lepidoptera</taxon>
        <taxon>Glossata</taxon>
        <taxon>Ditrysia</taxon>
        <taxon>Tineoidea</taxon>
        <taxon>Psychidae</taxon>
        <taxon>Oiketicinae</taxon>
        <taxon>Eumeta</taxon>
    </lineage>
</organism>
<dbReference type="Gene3D" id="3.40.50.720">
    <property type="entry name" value="NAD(P)-binding Rossmann-like Domain"/>
    <property type="match status" value="1"/>
</dbReference>
<dbReference type="EMBL" id="BGZK01001619">
    <property type="protein sequence ID" value="GBP83400.1"/>
    <property type="molecule type" value="Genomic_DNA"/>
</dbReference>
<dbReference type="InterPro" id="IPR026055">
    <property type="entry name" value="FAR"/>
</dbReference>
<dbReference type="GO" id="GO:0035336">
    <property type="term" value="P:long-chain fatty-acyl-CoA metabolic process"/>
    <property type="evidence" value="ECO:0007669"/>
    <property type="project" value="TreeGrafter"/>
</dbReference>
<evidence type="ECO:0000259" key="2">
    <source>
        <dbReference type="Pfam" id="PF07993"/>
    </source>
</evidence>
<gene>
    <name evidence="3" type="primary">wat</name>
    <name evidence="3" type="ORF">EVAR_63065_1</name>
</gene>
<dbReference type="GO" id="GO:0005777">
    <property type="term" value="C:peroxisome"/>
    <property type="evidence" value="ECO:0007669"/>
    <property type="project" value="TreeGrafter"/>
</dbReference>
<dbReference type="STRING" id="151549.A0A4C1Z6T4"/>
<keyword evidence="1" id="KW-0443">Lipid metabolism</keyword>
<dbReference type="Proteomes" id="UP000299102">
    <property type="component" value="Unassembled WGS sequence"/>
</dbReference>
<dbReference type="AlphaFoldDB" id="A0A4C1Z6T4"/>
<proteinExistence type="inferred from homology"/>
<dbReference type="GO" id="GO:0102965">
    <property type="term" value="F:alcohol-forming long-chain fatty acyl-CoA reductase activity"/>
    <property type="evidence" value="ECO:0007669"/>
    <property type="project" value="UniProtKB-EC"/>
</dbReference>
<dbReference type="PANTHER" id="PTHR11011:SF60">
    <property type="entry name" value="FATTY ACYL-COA REDUCTASE-RELATED"/>
    <property type="match status" value="1"/>
</dbReference>
<comment type="caution">
    <text evidence="3">The sequence shown here is derived from an EMBL/GenBank/DDBJ whole genome shotgun (WGS) entry which is preliminary data.</text>
</comment>
<dbReference type="Pfam" id="PF07993">
    <property type="entry name" value="NAD_binding_4"/>
    <property type="match status" value="1"/>
</dbReference>
<dbReference type="PANTHER" id="PTHR11011">
    <property type="entry name" value="MALE STERILITY PROTEIN 2-RELATED"/>
    <property type="match status" value="1"/>
</dbReference>
<comment type="catalytic activity">
    <reaction evidence="1">
        <text>a long-chain fatty acyl-CoA + 2 NADPH + 2 H(+) = a long-chain primary fatty alcohol + 2 NADP(+) + CoA</text>
        <dbReference type="Rhea" id="RHEA:52716"/>
        <dbReference type="ChEBI" id="CHEBI:15378"/>
        <dbReference type="ChEBI" id="CHEBI:57287"/>
        <dbReference type="ChEBI" id="CHEBI:57783"/>
        <dbReference type="ChEBI" id="CHEBI:58349"/>
        <dbReference type="ChEBI" id="CHEBI:77396"/>
        <dbReference type="ChEBI" id="CHEBI:83139"/>
        <dbReference type="EC" id="1.2.1.84"/>
    </reaction>
</comment>
<keyword evidence="1" id="KW-0444">Lipid biosynthesis</keyword>